<accession>X0S902</accession>
<gene>
    <name evidence="1" type="ORF">S01H1_03424</name>
</gene>
<dbReference type="SUPFAM" id="SSF51905">
    <property type="entry name" value="FAD/NAD(P)-binding domain"/>
    <property type="match status" value="1"/>
</dbReference>
<reference evidence="1" key="1">
    <citation type="journal article" date="2014" name="Front. Microbiol.">
        <title>High frequency of phylogenetically diverse reductive dehalogenase-homologous genes in deep subseafloor sedimentary metagenomes.</title>
        <authorList>
            <person name="Kawai M."/>
            <person name="Futagami T."/>
            <person name="Toyoda A."/>
            <person name="Takaki Y."/>
            <person name="Nishi S."/>
            <person name="Hori S."/>
            <person name="Arai W."/>
            <person name="Tsubouchi T."/>
            <person name="Morono Y."/>
            <person name="Uchiyama I."/>
            <person name="Ito T."/>
            <person name="Fujiyama A."/>
            <person name="Inagaki F."/>
            <person name="Takami H."/>
        </authorList>
    </citation>
    <scope>NUCLEOTIDE SEQUENCE</scope>
    <source>
        <strain evidence="1">Expedition CK06-06</strain>
    </source>
</reference>
<dbReference type="Pfam" id="PF01946">
    <property type="entry name" value="Thi4"/>
    <property type="match status" value="1"/>
</dbReference>
<proteinExistence type="predicted"/>
<feature type="non-terminal residue" evidence="1">
    <location>
        <position position="161"/>
    </location>
</feature>
<evidence type="ECO:0008006" key="2">
    <source>
        <dbReference type="Google" id="ProtNLM"/>
    </source>
</evidence>
<name>X0S902_9ZZZZ</name>
<dbReference type="AlphaFoldDB" id="X0S902"/>
<protein>
    <recommendedName>
        <fullName evidence="2">FAD dependent oxidoreductase domain-containing protein</fullName>
    </recommendedName>
</protein>
<evidence type="ECO:0000313" key="1">
    <source>
        <dbReference type="EMBL" id="GAF77464.1"/>
    </source>
</evidence>
<comment type="caution">
    <text evidence="1">The sequence shown here is derived from an EMBL/GenBank/DDBJ whole genome shotgun (WGS) entry which is preliminary data.</text>
</comment>
<dbReference type="Gene3D" id="3.50.50.60">
    <property type="entry name" value="FAD/NAD(P)-binding domain"/>
    <property type="match status" value="1"/>
</dbReference>
<dbReference type="EMBL" id="BARS01001868">
    <property type="protein sequence ID" value="GAF77464.1"/>
    <property type="molecule type" value="Genomic_DNA"/>
</dbReference>
<dbReference type="PANTHER" id="PTHR10668">
    <property type="entry name" value="PHYTOENE DEHYDROGENASE"/>
    <property type="match status" value="1"/>
</dbReference>
<organism evidence="1">
    <name type="scientific">marine sediment metagenome</name>
    <dbReference type="NCBI Taxonomy" id="412755"/>
    <lineage>
        <taxon>unclassified sequences</taxon>
        <taxon>metagenomes</taxon>
        <taxon>ecological metagenomes</taxon>
    </lineage>
</organism>
<sequence length="161" mass="18040">MELRKHQTLLLTGDIFDEFPDESDWDAIIIGAGPNGLTTGAYLAKAGAKVAVVERRYEVGGGLATEEILFPCYYSNMHAIYHMMVDYMPVMQDFNLDKHALIWIKPNLQTSMVFGDGSSLQLTRMVEDTADSIHKVSHKDAVAFGKLMRTWRQMVSEIVGP</sequence>
<dbReference type="InterPro" id="IPR036188">
    <property type="entry name" value="FAD/NAD-bd_sf"/>
</dbReference>
<dbReference type="PANTHER" id="PTHR10668:SF103">
    <property type="entry name" value="PYRIDINE NUCLEOTIDE-DISULFIDE OXIDOREDUCTASE DOMAIN-CONTAINING PROTEIN 2"/>
    <property type="match status" value="1"/>
</dbReference>